<protein>
    <recommendedName>
        <fullName evidence="1">DUF6878 domain-containing protein</fullName>
    </recommendedName>
</protein>
<dbReference type="Pfam" id="PF21798">
    <property type="entry name" value="DUF6878"/>
    <property type="match status" value="1"/>
</dbReference>
<dbReference type="eggNOG" id="ENOG5032T48">
    <property type="taxonomic scope" value="Bacteria"/>
</dbReference>
<feature type="domain" description="DUF6878" evidence="1">
    <location>
        <begin position="28"/>
        <end position="155"/>
    </location>
</feature>
<accession>T0II04</accession>
<dbReference type="RefSeq" id="WP_021228106.1">
    <property type="nucleotide sequence ID" value="NZ_ATDP01000107.1"/>
</dbReference>
<organism evidence="2 3">
    <name type="scientific">Sphingobium lactosutens DS20</name>
    <dbReference type="NCBI Taxonomy" id="1331060"/>
    <lineage>
        <taxon>Bacteria</taxon>
        <taxon>Pseudomonadati</taxon>
        <taxon>Pseudomonadota</taxon>
        <taxon>Alphaproteobacteria</taxon>
        <taxon>Sphingomonadales</taxon>
        <taxon>Sphingomonadaceae</taxon>
        <taxon>Sphingobium</taxon>
    </lineage>
</organism>
<dbReference type="OrthoDB" id="7259981at2"/>
<reference evidence="2 3" key="1">
    <citation type="journal article" date="2013" name="Genome Announc.">
        <title>Draft Genome Sequence of Sphingobium lactosutens Strain DS20T, Isolated from a Hexachlorocyclohexane Dumpsite.</title>
        <authorList>
            <person name="Kumar R."/>
            <person name="Dwivedi V."/>
            <person name="Negi V."/>
            <person name="Khurana J.P."/>
            <person name="Lal R."/>
        </authorList>
    </citation>
    <scope>NUCLEOTIDE SEQUENCE [LARGE SCALE GENOMIC DNA]</scope>
    <source>
        <strain evidence="2 3">DS20</strain>
    </source>
</reference>
<evidence type="ECO:0000313" key="2">
    <source>
        <dbReference type="EMBL" id="EQB11320.1"/>
    </source>
</evidence>
<dbReference type="AlphaFoldDB" id="T0II04"/>
<comment type="caution">
    <text evidence="2">The sequence shown here is derived from an EMBL/GenBank/DDBJ whole genome shotgun (WGS) entry which is preliminary data.</text>
</comment>
<evidence type="ECO:0000259" key="1">
    <source>
        <dbReference type="Pfam" id="PF21798"/>
    </source>
</evidence>
<gene>
    <name evidence="2" type="ORF">RLDS_23240</name>
</gene>
<dbReference type="InterPro" id="IPR049243">
    <property type="entry name" value="DUF6878"/>
</dbReference>
<name>T0II04_9SPHN</name>
<evidence type="ECO:0000313" key="3">
    <source>
        <dbReference type="Proteomes" id="UP000015531"/>
    </source>
</evidence>
<dbReference type="EMBL" id="ATDP01000107">
    <property type="protein sequence ID" value="EQB11320.1"/>
    <property type="molecule type" value="Genomic_DNA"/>
</dbReference>
<keyword evidence="3" id="KW-1185">Reference proteome</keyword>
<proteinExistence type="predicted"/>
<dbReference type="Proteomes" id="UP000015531">
    <property type="component" value="Unassembled WGS sequence"/>
</dbReference>
<sequence length="155" mass="17569">MTDTDRSPLDMAEVMRNYEAWETAAAKLVPDNKQRLFAHLASTSITRVVVTFDGEGDSGQIEDIQPYEGETQVDLPKGKVEILDFPYGAKQSTPRKLSTHEALETLAYDLLRDKHEGWENSDGAYGEFTFDVTAGTITLDYNERFMSSEFHQHSW</sequence>
<dbReference type="PATRIC" id="fig|1331060.3.peg.4498"/>